<feature type="domain" description="FAD-binding" evidence="2">
    <location>
        <begin position="34"/>
        <end position="348"/>
    </location>
</feature>
<dbReference type="PANTHER" id="PTHR46865:SF8">
    <property type="entry name" value="POSSIBLE OXIDOREDUCTASE"/>
    <property type="match status" value="1"/>
</dbReference>
<dbReference type="InterPro" id="IPR051704">
    <property type="entry name" value="FAD_aromatic-hydroxylase"/>
</dbReference>
<dbReference type="HOGENOM" id="CLU_009665_1_0_11"/>
<evidence type="ECO:0000256" key="1">
    <source>
        <dbReference type="SAM" id="MobiDB-lite"/>
    </source>
</evidence>
<gene>
    <name evidence="3" type="ordered locus">Snas_5341</name>
</gene>
<protein>
    <submittedName>
        <fullName evidence="3">Monooxygenase FAD-binding protein</fullName>
    </submittedName>
</protein>
<evidence type="ECO:0000313" key="3">
    <source>
        <dbReference type="EMBL" id="ADD44975.1"/>
    </source>
</evidence>
<keyword evidence="3" id="KW-0560">Oxidoreductase</keyword>
<dbReference type="AlphaFoldDB" id="D3PUV1"/>
<dbReference type="eggNOG" id="COG0654">
    <property type="taxonomic scope" value="Bacteria"/>
</dbReference>
<dbReference type="Gene3D" id="3.50.50.60">
    <property type="entry name" value="FAD/NAD(P)-binding domain"/>
    <property type="match status" value="1"/>
</dbReference>
<accession>D3PUV1</accession>
<dbReference type="RefSeq" id="WP_013020546.1">
    <property type="nucleotide sequence ID" value="NC_013947.1"/>
</dbReference>
<dbReference type="Gene3D" id="3.30.9.10">
    <property type="entry name" value="D-Amino Acid Oxidase, subunit A, domain 2"/>
    <property type="match status" value="1"/>
</dbReference>
<evidence type="ECO:0000313" key="4">
    <source>
        <dbReference type="Proteomes" id="UP000000844"/>
    </source>
</evidence>
<keyword evidence="4" id="KW-1185">Reference proteome</keyword>
<dbReference type="KEGG" id="sna:Snas_5341"/>
<dbReference type="Pfam" id="PF01494">
    <property type="entry name" value="FAD_binding_3"/>
    <property type="match status" value="1"/>
</dbReference>
<dbReference type="GO" id="GO:0004497">
    <property type="term" value="F:monooxygenase activity"/>
    <property type="evidence" value="ECO:0007669"/>
    <property type="project" value="UniProtKB-KW"/>
</dbReference>
<dbReference type="PRINTS" id="PR00420">
    <property type="entry name" value="RNGMNOXGNASE"/>
</dbReference>
<dbReference type="OrthoDB" id="3356051at2"/>
<organism evidence="3 4">
    <name type="scientific">Stackebrandtia nassauensis (strain DSM 44728 / CIP 108903 / NRRL B-16338 / NBRC 102104 / LLR-40K-21)</name>
    <dbReference type="NCBI Taxonomy" id="446470"/>
    <lineage>
        <taxon>Bacteria</taxon>
        <taxon>Bacillati</taxon>
        <taxon>Actinomycetota</taxon>
        <taxon>Actinomycetes</taxon>
        <taxon>Glycomycetales</taxon>
        <taxon>Glycomycetaceae</taxon>
        <taxon>Stackebrandtia</taxon>
    </lineage>
</organism>
<dbReference type="InterPro" id="IPR036188">
    <property type="entry name" value="FAD/NAD-bd_sf"/>
</dbReference>
<proteinExistence type="predicted"/>
<dbReference type="Proteomes" id="UP000000844">
    <property type="component" value="Chromosome"/>
</dbReference>
<dbReference type="STRING" id="446470.Snas_5341"/>
<dbReference type="GO" id="GO:0071949">
    <property type="term" value="F:FAD binding"/>
    <property type="evidence" value="ECO:0007669"/>
    <property type="project" value="InterPro"/>
</dbReference>
<dbReference type="EMBL" id="CP001778">
    <property type="protein sequence ID" value="ADD44975.1"/>
    <property type="molecule type" value="Genomic_DNA"/>
</dbReference>
<evidence type="ECO:0000259" key="2">
    <source>
        <dbReference type="Pfam" id="PF01494"/>
    </source>
</evidence>
<keyword evidence="3" id="KW-0503">Monooxygenase</keyword>
<name>D3PUV1_STANL</name>
<sequence length="418" mass="44479">MRNGDGDNVCGGSRDGRASGASDSAPNGGARTKRVIISGAGIAGLATALRFQRAGWRTLIVEKAPGRRSSGYMVNLLGTGYDAADRLGLVPALRPNDLGVFTSMIVNPDGSQKFTIPAALTQAALGKRAITVFRGDLESALYEAVRDTAEFRFGTTVREVDQDASEVRATLSDGTVESGDLLVGADGLHSGVRELVFGPETDFRVDLRHMVGAFPLPEVPTRVPDGASATYIGPLRTAAIVNLGPGRSSAFFAYRCEDPQAELARGAFASLAERFGDLGGGFPDALRQLKADPDAAYFDSVSQIDLGSWFRGRVVLLGDAAWCVTLFAGYGAALAMTGAERLGAAITESGVDLATALEQWEAELRPEVRKRQSLARKGTAQFCPPTRFHVWMRDTTIRAIQMPGIRNLVLGSLKRATR</sequence>
<reference evidence="3 4" key="1">
    <citation type="journal article" date="2009" name="Stand. Genomic Sci.">
        <title>Complete genome sequence of Stackebrandtia nassauensis type strain (LLR-40K-21).</title>
        <authorList>
            <person name="Munk C."/>
            <person name="Lapidus A."/>
            <person name="Copeland A."/>
            <person name="Jando M."/>
            <person name="Mayilraj S."/>
            <person name="Glavina Del Rio T."/>
            <person name="Nolan M."/>
            <person name="Chen F."/>
            <person name="Lucas S."/>
            <person name="Tice H."/>
            <person name="Cheng J.F."/>
            <person name="Han C."/>
            <person name="Detter J.C."/>
            <person name="Bruce D."/>
            <person name="Goodwin L."/>
            <person name="Chain P."/>
            <person name="Pitluck S."/>
            <person name="Goker M."/>
            <person name="Ovchinikova G."/>
            <person name="Pati A."/>
            <person name="Ivanova N."/>
            <person name="Mavromatis K."/>
            <person name="Chen A."/>
            <person name="Palaniappan K."/>
            <person name="Land M."/>
            <person name="Hauser L."/>
            <person name="Chang Y.J."/>
            <person name="Jeffries C.D."/>
            <person name="Bristow J."/>
            <person name="Eisen J.A."/>
            <person name="Markowitz V."/>
            <person name="Hugenholtz P."/>
            <person name="Kyrpides N.C."/>
            <person name="Klenk H.P."/>
        </authorList>
    </citation>
    <scope>NUCLEOTIDE SEQUENCE [LARGE SCALE GENOMIC DNA]</scope>
    <source>
        <strain evidence="4">DSM 44728 / CIP 108903 / NRRL B-16338 / NBRC 102104 / LLR-40K-21</strain>
    </source>
</reference>
<dbReference type="InterPro" id="IPR002938">
    <property type="entry name" value="FAD-bd"/>
</dbReference>
<feature type="region of interest" description="Disordered" evidence="1">
    <location>
        <begin position="1"/>
        <end position="30"/>
    </location>
</feature>
<dbReference type="SUPFAM" id="SSF51905">
    <property type="entry name" value="FAD/NAD(P)-binding domain"/>
    <property type="match status" value="1"/>
</dbReference>
<dbReference type="PANTHER" id="PTHR46865">
    <property type="entry name" value="OXIDOREDUCTASE-RELATED"/>
    <property type="match status" value="1"/>
</dbReference>